<dbReference type="RefSeq" id="WP_133218825.1">
    <property type="nucleotide sequence ID" value="NZ_NRSG01000012.1"/>
</dbReference>
<evidence type="ECO:0000256" key="4">
    <source>
        <dbReference type="SAM" id="Phobius"/>
    </source>
</evidence>
<dbReference type="Proteomes" id="UP000697995">
    <property type="component" value="Unassembled WGS sequence"/>
</dbReference>
<dbReference type="SUPFAM" id="SSF103473">
    <property type="entry name" value="MFS general substrate transporter"/>
    <property type="match status" value="1"/>
</dbReference>
<evidence type="ECO:0000256" key="3">
    <source>
        <dbReference type="ARBA" id="ARBA00023136"/>
    </source>
</evidence>
<feature type="transmembrane region" description="Helical" evidence="4">
    <location>
        <begin position="248"/>
        <end position="270"/>
    </location>
</feature>
<feature type="transmembrane region" description="Helical" evidence="4">
    <location>
        <begin position="71"/>
        <end position="92"/>
    </location>
</feature>
<feature type="transmembrane region" description="Helical" evidence="4">
    <location>
        <begin position="104"/>
        <end position="126"/>
    </location>
</feature>
<dbReference type="InterPro" id="IPR020846">
    <property type="entry name" value="MFS_dom"/>
</dbReference>
<evidence type="ECO:0000313" key="7">
    <source>
        <dbReference type="Proteomes" id="UP000697995"/>
    </source>
</evidence>
<evidence type="ECO:0000259" key="5">
    <source>
        <dbReference type="PROSITE" id="PS50850"/>
    </source>
</evidence>
<feature type="transmembrane region" description="Helical" evidence="4">
    <location>
        <begin position="305"/>
        <end position="328"/>
    </location>
</feature>
<feature type="transmembrane region" description="Helical" evidence="4">
    <location>
        <begin position="371"/>
        <end position="390"/>
    </location>
</feature>
<proteinExistence type="predicted"/>
<dbReference type="EMBL" id="NRSG01000012">
    <property type="protein sequence ID" value="MBK1657237.1"/>
    <property type="molecule type" value="Genomic_DNA"/>
</dbReference>
<feature type="transmembrane region" description="Helical" evidence="4">
    <location>
        <begin position="42"/>
        <end position="62"/>
    </location>
</feature>
<name>A0ABS1CS06_9PROT</name>
<dbReference type="InterPro" id="IPR011701">
    <property type="entry name" value="MFS"/>
</dbReference>
<keyword evidence="1 4" id="KW-0812">Transmembrane</keyword>
<evidence type="ECO:0000256" key="1">
    <source>
        <dbReference type="ARBA" id="ARBA00022692"/>
    </source>
</evidence>
<feature type="transmembrane region" description="Helical" evidence="4">
    <location>
        <begin position="340"/>
        <end position="365"/>
    </location>
</feature>
<evidence type="ECO:0000313" key="6">
    <source>
        <dbReference type="EMBL" id="MBK1657237.1"/>
    </source>
</evidence>
<accession>A0ABS1CS06</accession>
<comment type="caution">
    <text evidence="6">The sequence shown here is derived from an EMBL/GenBank/DDBJ whole genome shotgun (WGS) entry which is preliminary data.</text>
</comment>
<keyword evidence="7" id="KW-1185">Reference proteome</keyword>
<keyword evidence="2 4" id="KW-1133">Transmembrane helix</keyword>
<dbReference type="PANTHER" id="PTHR23539">
    <property type="entry name" value="MFS TRANSPORTER"/>
    <property type="match status" value="1"/>
</dbReference>
<dbReference type="Gene3D" id="1.20.1250.20">
    <property type="entry name" value="MFS general substrate transporter like domains"/>
    <property type="match status" value="2"/>
</dbReference>
<protein>
    <submittedName>
        <fullName evidence="6">MFS transporter</fullName>
    </submittedName>
</protein>
<organism evidence="6 7">
    <name type="scientific">Paracraurococcus ruber</name>
    <dbReference type="NCBI Taxonomy" id="77675"/>
    <lineage>
        <taxon>Bacteria</taxon>
        <taxon>Pseudomonadati</taxon>
        <taxon>Pseudomonadota</taxon>
        <taxon>Alphaproteobacteria</taxon>
        <taxon>Acetobacterales</taxon>
        <taxon>Roseomonadaceae</taxon>
        <taxon>Paracraurococcus</taxon>
    </lineage>
</organism>
<feature type="transmembrane region" description="Helical" evidence="4">
    <location>
        <begin position="138"/>
        <end position="155"/>
    </location>
</feature>
<dbReference type="Pfam" id="PF07690">
    <property type="entry name" value="MFS_1"/>
    <property type="match status" value="1"/>
</dbReference>
<gene>
    <name evidence="6" type="ORF">CKO45_03210</name>
</gene>
<sequence>MRTARALDALNFFLADVRDGLGPYLAVYLLAVHHWDQAETGLVLSIAGVAGLLAQVPAGALVDGLRAKRGLLALAAIMVTSVCLAIPVWPSFWPVAAAQVASGAASAVFPPAIAAITLGLVGHAAFTRRTGRNEAWNHAGNAFAALGAGVLSLWWGPIAVFFLLGGMALASLGAVLAIPGKAIDHDLARGLDGAAEGGGREQPSAWRALLTCRPLLVFAVSMALFHVANAAMLPLVGQKLAQQDLNRGTALLSACIVGAQLVMVPMAWLVGARADAWGRKPLFLAGFAVLAARGALYTLSDDPYWLLAVQAMDGVGAGLFGALLPIVVADLTRGTGHFNVSLGAVATAQGIGASLSNAAAGWVTVQAGYDAAFLSLAGVAAAGGLLFWLAMPETRTAAAGGSRRSGALVEGSAA</sequence>
<feature type="transmembrane region" description="Helical" evidence="4">
    <location>
        <begin position="282"/>
        <end position="299"/>
    </location>
</feature>
<feature type="domain" description="Major facilitator superfamily (MFS) profile" evidence="5">
    <location>
        <begin position="207"/>
        <end position="414"/>
    </location>
</feature>
<dbReference type="InterPro" id="IPR036259">
    <property type="entry name" value="MFS_trans_sf"/>
</dbReference>
<feature type="transmembrane region" description="Helical" evidence="4">
    <location>
        <begin position="215"/>
        <end position="236"/>
    </location>
</feature>
<dbReference type="PANTHER" id="PTHR23539:SF1">
    <property type="entry name" value="MAJOR FACILITATOR SUPERFAMILY (MFS) PROFILE DOMAIN-CONTAINING PROTEIN"/>
    <property type="match status" value="1"/>
</dbReference>
<keyword evidence="3 4" id="KW-0472">Membrane</keyword>
<evidence type="ECO:0000256" key="2">
    <source>
        <dbReference type="ARBA" id="ARBA00022989"/>
    </source>
</evidence>
<reference evidence="6 7" key="1">
    <citation type="journal article" date="2020" name="Microorganisms">
        <title>Osmotic Adaptation and Compatible Solute Biosynthesis of Phototrophic Bacteria as Revealed from Genome Analyses.</title>
        <authorList>
            <person name="Imhoff J.F."/>
            <person name="Rahn T."/>
            <person name="Kunzel S."/>
            <person name="Keller A."/>
            <person name="Neulinger S.C."/>
        </authorList>
    </citation>
    <scope>NUCLEOTIDE SEQUENCE [LARGE SCALE GENOMIC DNA]</scope>
    <source>
        <strain evidence="6 7">DSM 15382</strain>
    </source>
</reference>
<dbReference type="PROSITE" id="PS50850">
    <property type="entry name" value="MFS"/>
    <property type="match status" value="1"/>
</dbReference>